<evidence type="ECO:0000256" key="1">
    <source>
        <dbReference type="ARBA" id="ARBA00010688"/>
    </source>
</evidence>
<dbReference type="Gene3D" id="3.40.1190.20">
    <property type="match status" value="1"/>
</dbReference>
<evidence type="ECO:0000256" key="6">
    <source>
        <dbReference type="ARBA" id="ARBA00047745"/>
    </source>
</evidence>
<keyword evidence="5 8" id="KW-0067">ATP-binding</keyword>
<dbReference type="PANTHER" id="PTHR46566:SF2">
    <property type="entry name" value="ATP-DEPENDENT 6-PHOSPHOFRUCTOKINASE ISOZYME 2"/>
    <property type="match status" value="1"/>
</dbReference>
<accession>A0A2K8KTZ1</accession>
<comment type="similarity">
    <text evidence="1 7 8">Belongs to the carbohydrate kinase PfkB family.</text>
</comment>
<keyword evidence="3 8" id="KW-0547">Nucleotide-binding</keyword>
<dbReference type="Proteomes" id="UP000229757">
    <property type="component" value="Chromosome"/>
</dbReference>
<dbReference type="NCBIfam" id="TIGR03168">
    <property type="entry name" value="1-PFK"/>
    <property type="match status" value="1"/>
</dbReference>
<dbReference type="InterPro" id="IPR029056">
    <property type="entry name" value="Ribokinase-like"/>
</dbReference>
<sequence length="305" mass="31119">MIYTLTLNPAIDFELIVADFEFDAVSRALGSRVDCGGKGFNVSRMLANLKMPSIAMGLVGGPTGDRLSAMLGELGIDTRFTRIAGETRTNVSLVQAGGSKHLKVNDTGPSISDEELAELIGMVRAAARPGDWWVLAGSLPPGVPDDVYAQLITILDQQGAFTVLDSSGEALRLGCAAGPTLVKPNLAEAEQLTGLVVSDAASLTALAQAVLLLGPVSLVLSMGKTGALLATPDEQVECISPRIVEQNPIGAGDSMVAGLVWGLSQGQSQSGSLTLGIACGAATASCAGTTLGTLADVEALLANSN</sequence>
<dbReference type="OrthoDB" id="9801219at2"/>
<dbReference type="SUPFAM" id="SSF53613">
    <property type="entry name" value="Ribokinase-like"/>
    <property type="match status" value="1"/>
</dbReference>
<evidence type="ECO:0000256" key="5">
    <source>
        <dbReference type="ARBA" id="ARBA00022840"/>
    </source>
</evidence>
<name>A0A2K8KTZ1_9GAMM</name>
<keyword evidence="2 7" id="KW-0808">Transferase</keyword>
<gene>
    <name evidence="10" type="ORF">REIFOR_03096</name>
</gene>
<comment type="function">
    <text evidence="8">Catalyzes the ATP-dependent phosphorylation of fructose-l-phosphate to fructose-l,6-bisphosphate.</text>
</comment>
<dbReference type="InterPro" id="IPR011611">
    <property type="entry name" value="PfkB_dom"/>
</dbReference>
<dbReference type="InterPro" id="IPR022463">
    <property type="entry name" value="1-PFruKinase"/>
</dbReference>
<evidence type="ECO:0000313" key="11">
    <source>
        <dbReference type="Proteomes" id="UP000229757"/>
    </source>
</evidence>
<proteinExistence type="inferred from homology"/>
<dbReference type="GO" id="GO:0005829">
    <property type="term" value="C:cytosol"/>
    <property type="evidence" value="ECO:0007669"/>
    <property type="project" value="TreeGrafter"/>
</dbReference>
<dbReference type="PANTHER" id="PTHR46566">
    <property type="entry name" value="1-PHOSPHOFRUCTOKINASE-RELATED"/>
    <property type="match status" value="1"/>
</dbReference>
<evidence type="ECO:0000256" key="4">
    <source>
        <dbReference type="ARBA" id="ARBA00022777"/>
    </source>
</evidence>
<dbReference type="EMBL" id="CP011797">
    <property type="protein sequence ID" value="ATX78215.1"/>
    <property type="molecule type" value="Genomic_DNA"/>
</dbReference>
<dbReference type="NCBIfam" id="TIGR03828">
    <property type="entry name" value="pfkB"/>
    <property type="match status" value="1"/>
</dbReference>
<evidence type="ECO:0000259" key="9">
    <source>
        <dbReference type="Pfam" id="PF00294"/>
    </source>
</evidence>
<dbReference type="InterPro" id="IPR017583">
    <property type="entry name" value="Tagatose/fructose_Pkinase"/>
</dbReference>
<organism evidence="10 11">
    <name type="scientific">Reinekea forsetii</name>
    <dbReference type="NCBI Taxonomy" id="1336806"/>
    <lineage>
        <taxon>Bacteria</taxon>
        <taxon>Pseudomonadati</taxon>
        <taxon>Pseudomonadota</taxon>
        <taxon>Gammaproteobacteria</taxon>
        <taxon>Oceanospirillales</taxon>
        <taxon>Saccharospirillaceae</taxon>
        <taxon>Reinekea</taxon>
    </lineage>
</organism>
<keyword evidence="11" id="KW-1185">Reference proteome</keyword>
<dbReference type="KEGG" id="rfo:REIFOR_03096"/>
<evidence type="ECO:0000256" key="7">
    <source>
        <dbReference type="PIRNR" id="PIRNR000535"/>
    </source>
</evidence>
<evidence type="ECO:0000256" key="8">
    <source>
        <dbReference type="RuleBase" id="RU369061"/>
    </source>
</evidence>
<dbReference type="Pfam" id="PF00294">
    <property type="entry name" value="PfkB"/>
    <property type="match status" value="1"/>
</dbReference>
<dbReference type="RefSeq" id="WP_100258419.1">
    <property type="nucleotide sequence ID" value="NZ_CP011797.1"/>
</dbReference>
<dbReference type="GO" id="GO:0016052">
    <property type="term" value="P:carbohydrate catabolic process"/>
    <property type="evidence" value="ECO:0007669"/>
    <property type="project" value="UniProtKB-ARBA"/>
</dbReference>
<evidence type="ECO:0000256" key="3">
    <source>
        <dbReference type="ARBA" id="ARBA00022741"/>
    </source>
</evidence>
<reference evidence="10 11" key="1">
    <citation type="journal article" date="2017" name="Environ. Microbiol.">
        <title>Genomic and physiological analyses of 'Reinekea forsetii' reveal a versatile opportunistic lifestyle during spring algae blooms.</title>
        <authorList>
            <person name="Avci B."/>
            <person name="Hahnke R.L."/>
            <person name="Chafee M."/>
            <person name="Fischer T."/>
            <person name="Gruber-Vodicka H."/>
            <person name="Tegetmeyer H.E."/>
            <person name="Harder J."/>
            <person name="Fuchs B.M."/>
            <person name="Amann R.I."/>
            <person name="Teeling H."/>
        </authorList>
    </citation>
    <scope>NUCLEOTIDE SEQUENCE [LARGE SCALE GENOMIC DNA]</scope>
    <source>
        <strain evidence="10 11">Hel1_31_D35</strain>
    </source>
</reference>
<keyword evidence="4 8" id="KW-0418">Kinase</keyword>
<dbReference type="CDD" id="cd01164">
    <property type="entry name" value="FruK_PfkB_like"/>
    <property type="match status" value="1"/>
</dbReference>
<feature type="domain" description="Carbohydrate kinase PfkB" evidence="9">
    <location>
        <begin position="11"/>
        <end position="291"/>
    </location>
</feature>
<dbReference type="FunFam" id="3.40.1190.20:FF:000001">
    <property type="entry name" value="Phosphofructokinase"/>
    <property type="match status" value="1"/>
</dbReference>
<dbReference type="PROSITE" id="PS00584">
    <property type="entry name" value="PFKB_KINASES_2"/>
    <property type="match status" value="1"/>
</dbReference>
<dbReference type="InterPro" id="IPR002173">
    <property type="entry name" value="Carboh/pur_kinase_PfkB_CS"/>
</dbReference>
<dbReference type="GO" id="GO:0044281">
    <property type="term" value="P:small molecule metabolic process"/>
    <property type="evidence" value="ECO:0007669"/>
    <property type="project" value="UniProtKB-ARBA"/>
</dbReference>
<protein>
    <recommendedName>
        <fullName evidence="7">Phosphofructokinase</fullName>
    </recommendedName>
</protein>
<dbReference type="AlphaFoldDB" id="A0A2K8KTZ1"/>
<evidence type="ECO:0000256" key="2">
    <source>
        <dbReference type="ARBA" id="ARBA00022679"/>
    </source>
</evidence>
<comment type="catalytic activity">
    <reaction evidence="6 8">
        <text>beta-D-fructose 1-phosphate + ATP = beta-D-fructose 1,6-bisphosphate + ADP + H(+)</text>
        <dbReference type="Rhea" id="RHEA:14213"/>
        <dbReference type="ChEBI" id="CHEBI:15378"/>
        <dbReference type="ChEBI" id="CHEBI:30616"/>
        <dbReference type="ChEBI" id="CHEBI:32966"/>
        <dbReference type="ChEBI" id="CHEBI:138881"/>
        <dbReference type="ChEBI" id="CHEBI:456216"/>
        <dbReference type="EC" id="2.7.1.56"/>
    </reaction>
</comment>
<dbReference type="GO" id="GO:0008662">
    <property type="term" value="F:1-phosphofructokinase activity"/>
    <property type="evidence" value="ECO:0007669"/>
    <property type="project" value="UniProtKB-UniRule"/>
</dbReference>
<dbReference type="GO" id="GO:0005524">
    <property type="term" value="F:ATP binding"/>
    <property type="evidence" value="ECO:0007669"/>
    <property type="project" value="UniProtKB-UniRule"/>
</dbReference>
<evidence type="ECO:0000313" key="10">
    <source>
        <dbReference type="EMBL" id="ATX78215.1"/>
    </source>
</evidence>
<dbReference type="PIRSF" id="PIRSF000535">
    <property type="entry name" value="1PFK/6PFK/LacC"/>
    <property type="match status" value="1"/>
</dbReference>